<accession>A0A4Z0MEC4</accession>
<reference evidence="1 2" key="1">
    <citation type="submission" date="2019-04" db="EMBL/GenBank/DDBJ databases">
        <authorList>
            <person name="Feng G."/>
            <person name="Zhang J."/>
            <person name="Zhu H."/>
        </authorList>
    </citation>
    <scope>NUCLEOTIDE SEQUENCE [LARGE SCALE GENOMIC DNA]</scope>
    <source>
        <strain evidence="1 2">JCM 19491</strain>
    </source>
</reference>
<evidence type="ECO:0000313" key="1">
    <source>
        <dbReference type="EMBL" id="TGD77575.1"/>
    </source>
</evidence>
<proteinExistence type="predicted"/>
<sequence>MFVSLFREVRAIQAQALQIRRFSTGSEVEVITLSICLPVWIFYLGHAIDPSLPSCQQQALRRTYEELCSLSEYMEALPWHQLRDQLLAAVAPLVNLPQVG</sequence>
<organism evidence="1 2">
    <name type="scientific">Hymenobacter wooponensis</name>
    <dbReference type="NCBI Taxonomy" id="1525360"/>
    <lineage>
        <taxon>Bacteria</taxon>
        <taxon>Pseudomonadati</taxon>
        <taxon>Bacteroidota</taxon>
        <taxon>Cytophagia</taxon>
        <taxon>Cytophagales</taxon>
        <taxon>Hymenobacteraceae</taxon>
        <taxon>Hymenobacter</taxon>
    </lineage>
</organism>
<dbReference type="RefSeq" id="WP_135532761.1">
    <property type="nucleotide sequence ID" value="NZ_SRKZ01000008.1"/>
</dbReference>
<dbReference type="EMBL" id="SRKZ01000008">
    <property type="protein sequence ID" value="TGD77575.1"/>
    <property type="molecule type" value="Genomic_DNA"/>
</dbReference>
<name>A0A4Z0MEC4_9BACT</name>
<evidence type="ECO:0000313" key="2">
    <source>
        <dbReference type="Proteomes" id="UP000298284"/>
    </source>
</evidence>
<keyword evidence="2" id="KW-1185">Reference proteome</keyword>
<comment type="caution">
    <text evidence="1">The sequence shown here is derived from an EMBL/GenBank/DDBJ whole genome shotgun (WGS) entry which is preliminary data.</text>
</comment>
<dbReference type="OrthoDB" id="9914920at2"/>
<dbReference type="Proteomes" id="UP000298284">
    <property type="component" value="Unassembled WGS sequence"/>
</dbReference>
<gene>
    <name evidence="1" type="ORF">EU557_22625</name>
</gene>
<protein>
    <submittedName>
        <fullName evidence="1">Uncharacterized protein</fullName>
    </submittedName>
</protein>
<dbReference type="AlphaFoldDB" id="A0A4Z0MEC4"/>